<evidence type="ECO:0000313" key="3">
    <source>
        <dbReference type="Proteomes" id="UP000037069"/>
    </source>
</evidence>
<organism evidence="2 3">
    <name type="scientific">Lucilia cuprina</name>
    <name type="common">Green bottle fly</name>
    <name type="synonym">Australian sheep blowfly</name>
    <dbReference type="NCBI Taxonomy" id="7375"/>
    <lineage>
        <taxon>Eukaryota</taxon>
        <taxon>Metazoa</taxon>
        <taxon>Ecdysozoa</taxon>
        <taxon>Arthropoda</taxon>
        <taxon>Hexapoda</taxon>
        <taxon>Insecta</taxon>
        <taxon>Pterygota</taxon>
        <taxon>Neoptera</taxon>
        <taxon>Endopterygota</taxon>
        <taxon>Diptera</taxon>
        <taxon>Brachycera</taxon>
        <taxon>Muscomorpha</taxon>
        <taxon>Oestroidea</taxon>
        <taxon>Calliphoridae</taxon>
        <taxon>Luciliinae</taxon>
        <taxon>Lucilia</taxon>
    </lineage>
</organism>
<name>A0A0L0CKE6_LUCCU</name>
<dbReference type="Proteomes" id="UP000037069">
    <property type="component" value="Unassembled WGS sequence"/>
</dbReference>
<reference evidence="2 3" key="1">
    <citation type="journal article" date="2015" name="Nat. Commun.">
        <title>Lucilia cuprina genome unlocks parasitic fly biology to underpin future interventions.</title>
        <authorList>
            <person name="Anstead C.A."/>
            <person name="Korhonen P.K."/>
            <person name="Young N.D."/>
            <person name="Hall R.S."/>
            <person name="Jex A.R."/>
            <person name="Murali S.C."/>
            <person name="Hughes D.S."/>
            <person name="Lee S.F."/>
            <person name="Perry T."/>
            <person name="Stroehlein A.J."/>
            <person name="Ansell B.R."/>
            <person name="Breugelmans B."/>
            <person name="Hofmann A."/>
            <person name="Qu J."/>
            <person name="Dugan S."/>
            <person name="Lee S.L."/>
            <person name="Chao H."/>
            <person name="Dinh H."/>
            <person name="Han Y."/>
            <person name="Doddapaneni H.V."/>
            <person name="Worley K.C."/>
            <person name="Muzny D.M."/>
            <person name="Ioannidis P."/>
            <person name="Waterhouse R.M."/>
            <person name="Zdobnov E.M."/>
            <person name="James P.J."/>
            <person name="Bagnall N.H."/>
            <person name="Kotze A.C."/>
            <person name="Gibbs R.A."/>
            <person name="Richards S."/>
            <person name="Batterham P."/>
            <person name="Gasser R.B."/>
        </authorList>
    </citation>
    <scope>NUCLEOTIDE SEQUENCE [LARGE SCALE GENOMIC DNA]</scope>
    <source>
        <strain evidence="2 3">LS</strain>
        <tissue evidence="2">Full body</tissue>
    </source>
</reference>
<dbReference type="AlphaFoldDB" id="A0A0L0CKE6"/>
<gene>
    <name evidence="2" type="ORF">FF38_13282</name>
</gene>
<evidence type="ECO:0000313" key="2">
    <source>
        <dbReference type="EMBL" id="KNC31929.1"/>
    </source>
</evidence>
<keyword evidence="3" id="KW-1185">Reference proteome</keyword>
<protein>
    <submittedName>
        <fullName evidence="2">Uncharacterized protein</fullName>
    </submittedName>
</protein>
<sequence length="64" mass="7030">MNETVYDAKFAERLNTLLSAGKLAILKTGDERARYHRRNSQGAPSGVGNHNRISGSEDLDNLSI</sequence>
<proteinExistence type="predicted"/>
<evidence type="ECO:0000256" key="1">
    <source>
        <dbReference type="SAM" id="MobiDB-lite"/>
    </source>
</evidence>
<accession>A0A0L0CKE6</accession>
<dbReference type="EMBL" id="JRES01000364">
    <property type="protein sequence ID" value="KNC31929.1"/>
    <property type="molecule type" value="Genomic_DNA"/>
</dbReference>
<feature type="region of interest" description="Disordered" evidence="1">
    <location>
        <begin position="36"/>
        <end position="64"/>
    </location>
</feature>
<comment type="caution">
    <text evidence="2">The sequence shown here is derived from an EMBL/GenBank/DDBJ whole genome shotgun (WGS) entry which is preliminary data.</text>
</comment>